<evidence type="ECO:0000256" key="1">
    <source>
        <dbReference type="ARBA" id="ARBA00004123"/>
    </source>
</evidence>
<dbReference type="GO" id="GO:0003677">
    <property type="term" value="F:DNA binding"/>
    <property type="evidence" value="ECO:0007669"/>
    <property type="project" value="UniProtKB-KW"/>
</dbReference>
<dbReference type="OrthoDB" id="1925932at2759"/>
<evidence type="ECO:0000256" key="2">
    <source>
        <dbReference type="ARBA" id="ARBA00023015"/>
    </source>
</evidence>
<name>A0A7J7NR67_9MAGN</name>
<dbReference type="InterPro" id="IPR036955">
    <property type="entry name" value="AP2/ERF_dom_sf"/>
</dbReference>
<dbReference type="CDD" id="cd00018">
    <property type="entry name" value="AP2"/>
    <property type="match status" value="1"/>
</dbReference>
<dbReference type="GO" id="GO:0003700">
    <property type="term" value="F:DNA-binding transcription factor activity"/>
    <property type="evidence" value="ECO:0007669"/>
    <property type="project" value="InterPro"/>
</dbReference>
<gene>
    <name evidence="8" type="ORF">GIB67_004093</name>
</gene>
<keyword evidence="5" id="KW-0539">Nucleus</keyword>
<feature type="region of interest" description="Disordered" evidence="6">
    <location>
        <begin position="431"/>
        <end position="461"/>
    </location>
</feature>
<feature type="compositionally biased region" description="Basic residues" evidence="6">
    <location>
        <begin position="1"/>
        <end position="11"/>
    </location>
</feature>
<feature type="region of interest" description="Disordered" evidence="6">
    <location>
        <begin position="1"/>
        <end position="29"/>
    </location>
</feature>
<reference evidence="8 9" key="1">
    <citation type="journal article" date="2020" name="IScience">
        <title>Genome Sequencing of the Endangered Kingdonia uniflora (Circaeasteraceae, Ranunculales) Reveals Potential Mechanisms of Evolutionary Specialization.</title>
        <authorList>
            <person name="Sun Y."/>
            <person name="Deng T."/>
            <person name="Zhang A."/>
            <person name="Moore M.J."/>
            <person name="Landis J.B."/>
            <person name="Lin N."/>
            <person name="Zhang H."/>
            <person name="Zhang X."/>
            <person name="Huang J."/>
            <person name="Zhang X."/>
            <person name="Sun H."/>
            <person name="Wang H."/>
        </authorList>
    </citation>
    <scope>NUCLEOTIDE SEQUENCE [LARGE SCALE GENOMIC DNA]</scope>
    <source>
        <strain evidence="8">TB1705</strain>
        <tissue evidence="8">Leaf</tissue>
    </source>
</reference>
<dbReference type="InterPro" id="IPR016177">
    <property type="entry name" value="DNA-bd_dom_sf"/>
</dbReference>
<dbReference type="FunFam" id="3.30.730.10:FF:000001">
    <property type="entry name" value="Ethylene-responsive transcription factor 2"/>
    <property type="match status" value="1"/>
</dbReference>
<comment type="caution">
    <text evidence="8">The sequence shown here is derived from an EMBL/GenBank/DDBJ whole genome shotgun (WGS) entry which is preliminary data.</text>
</comment>
<dbReference type="PANTHER" id="PTHR31190:SF167">
    <property type="entry name" value="ETHYLENE-RESPONSIVE TRANSCRIPTION FACTOR ERF112"/>
    <property type="match status" value="1"/>
</dbReference>
<feature type="non-terminal residue" evidence="8">
    <location>
        <position position="1"/>
    </location>
</feature>
<keyword evidence="2" id="KW-0805">Transcription regulation</keyword>
<dbReference type="PANTHER" id="PTHR31190">
    <property type="entry name" value="DNA-BINDING DOMAIN"/>
    <property type="match status" value="1"/>
</dbReference>
<evidence type="ECO:0000313" key="8">
    <source>
        <dbReference type="EMBL" id="KAF6169701.1"/>
    </source>
</evidence>
<accession>A0A7J7NR67</accession>
<dbReference type="InterPro" id="IPR001471">
    <property type="entry name" value="AP2/ERF_dom"/>
</dbReference>
<sequence length="461" mass="51081">PEPTKSPRRGVTHTECSEEKYPTSNDLGSVTEPLFEAVDSKVDGETGPVKNGICVCPGLCRLVDPWSSLQPACILVGTKDVAKTTKNTKTIVDKDGWEKPRKTARYRPTSSTSCIIAYIPIDLTEEIIKMTEKGSISGVEIKDKDQHVSTIDEELWPIVSFGSPRVGPSGEDASLPSKRTKQEKTTLKNKKVLIKSLKVDRRHGKRPFPSDTSEEKETYSTSRSGQDINSAMVSALSHVIGTGTENPAYLQGSPSPVSDVYSTEHDQSQVMPDQGNIGRKHYRGVRQRPWGKWAAEIRDPKKAARVWLGTFDTAERAAAAYDEAALRFKGTKAKLNFPERVQERPELSYSMGRQDSNIAVQQQHVRNNEPIYGPVSAATTQHTYPDLFQYAQLLSNRVEDVDTMGLYSQQPDYVYSNSSMVFSSSSLPSTMSQEQLMGFPSQFGSSSGRHEPKKDTRNPAE</sequence>
<evidence type="ECO:0000256" key="5">
    <source>
        <dbReference type="ARBA" id="ARBA00023242"/>
    </source>
</evidence>
<proteinExistence type="predicted"/>
<evidence type="ECO:0000259" key="7">
    <source>
        <dbReference type="PROSITE" id="PS51032"/>
    </source>
</evidence>
<feature type="compositionally biased region" description="Basic and acidic residues" evidence="6">
    <location>
        <begin position="448"/>
        <end position="461"/>
    </location>
</feature>
<evidence type="ECO:0000256" key="3">
    <source>
        <dbReference type="ARBA" id="ARBA00023125"/>
    </source>
</evidence>
<dbReference type="GO" id="GO:0009873">
    <property type="term" value="P:ethylene-activated signaling pathway"/>
    <property type="evidence" value="ECO:0007669"/>
    <property type="project" value="InterPro"/>
</dbReference>
<keyword evidence="4" id="KW-0804">Transcription</keyword>
<evidence type="ECO:0000256" key="6">
    <source>
        <dbReference type="SAM" id="MobiDB-lite"/>
    </source>
</evidence>
<feature type="region of interest" description="Disordered" evidence="6">
    <location>
        <begin position="200"/>
        <end position="225"/>
    </location>
</feature>
<dbReference type="InterPro" id="IPR044808">
    <property type="entry name" value="ERF_plant"/>
</dbReference>
<organism evidence="8 9">
    <name type="scientific">Kingdonia uniflora</name>
    <dbReference type="NCBI Taxonomy" id="39325"/>
    <lineage>
        <taxon>Eukaryota</taxon>
        <taxon>Viridiplantae</taxon>
        <taxon>Streptophyta</taxon>
        <taxon>Embryophyta</taxon>
        <taxon>Tracheophyta</taxon>
        <taxon>Spermatophyta</taxon>
        <taxon>Magnoliopsida</taxon>
        <taxon>Ranunculales</taxon>
        <taxon>Circaeasteraceae</taxon>
        <taxon>Kingdonia</taxon>
    </lineage>
</organism>
<dbReference type="PRINTS" id="PR00367">
    <property type="entry name" value="ETHRSPELEMNT"/>
</dbReference>
<dbReference type="Proteomes" id="UP000541444">
    <property type="component" value="Unassembled WGS sequence"/>
</dbReference>
<dbReference type="AlphaFoldDB" id="A0A7J7NR67"/>
<dbReference type="EMBL" id="JACGCM010000628">
    <property type="protein sequence ID" value="KAF6169701.1"/>
    <property type="molecule type" value="Genomic_DNA"/>
</dbReference>
<dbReference type="SUPFAM" id="SSF54171">
    <property type="entry name" value="DNA-binding domain"/>
    <property type="match status" value="1"/>
</dbReference>
<dbReference type="GO" id="GO:0005634">
    <property type="term" value="C:nucleus"/>
    <property type="evidence" value="ECO:0007669"/>
    <property type="project" value="UniProtKB-SubCell"/>
</dbReference>
<dbReference type="PROSITE" id="PS51032">
    <property type="entry name" value="AP2_ERF"/>
    <property type="match status" value="1"/>
</dbReference>
<keyword evidence="9" id="KW-1185">Reference proteome</keyword>
<feature type="domain" description="AP2/ERF" evidence="7">
    <location>
        <begin position="281"/>
        <end position="338"/>
    </location>
</feature>
<dbReference type="SMART" id="SM00380">
    <property type="entry name" value="AP2"/>
    <property type="match status" value="1"/>
</dbReference>
<evidence type="ECO:0000313" key="9">
    <source>
        <dbReference type="Proteomes" id="UP000541444"/>
    </source>
</evidence>
<feature type="region of interest" description="Disordered" evidence="6">
    <location>
        <begin position="162"/>
        <end position="185"/>
    </location>
</feature>
<keyword evidence="3" id="KW-0238">DNA-binding</keyword>
<protein>
    <recommendedName>
        <fullName evidence="7">AP2/ERF domain-containing protein</fullName>
    </recommendedName>
</protein>
<dbReference type="Gene3D" id="3.30.730.10">
    <property type="entry name" value="AP2/ERF domain"/>
    <property type="match status" value="1"/>
</dbReference>
<comment type="subcellular location">
    <subcellularLocation>
        <location evidence="1">Nucleus</location>
    </subcellularLocation>
</comment>
<dbReference type="Pfam" id="PF00847">
    <property type="entry name" value="AP2"/>
    <property type="match status" value="1"/>
</dbReference>
<evidence type="ECO:0000256" key="4">
    <source>
        <dbReference type="ARBA" id="ARBA00023163"/>
    </source>
</evidence>